<keyword evidence="2" id="KW-1185">Reference proteome</keyword>
<evidence type="ECO:0000313" key="2">
    <source>
        <dbReference type="Proteomes" id="UP001463665"/>
    </source>
</evidence>
<dbReference type="RefSeq" id="WP_345766033.1">
    <property type="nucleotide sequence ID" value="NZ_CP154834.1"/>
</dbReference>
<dbReference type="EMBL" id="CP154834">
    <property type="protein sequence ID" value="XAO73607.1"/>
    <property type="molecule type" value="Genomic_DNA"/>
</dbReference>
<accession>A0AAU6WKW4</accession>
<evidence type="ECO:0008006" key="3">
    <source>
        <dbReference type="Google" id="ProtNLM"/>
    </source>
</evidence>
<gene>
    <name evidence="1" type="ORF">AAFP95_18065</name>
</gene>
<proteinExistence type="predicted"/>
<name>A0AAU6WKW4_9FLAO</name>
<evidence type="ECO:0000313" key="1">
    <source>
        <dbReference type="EMBL" id="XAO73607.1"/>
    </source>
</evidence>
<protein>
    <recommendedName>
        <fullName evidence="3">Peptidase S74 domain-containing protein</fullName>
    </recommendedName>
</protein>
<sequence length="980" mass="106709">MNTPLNTILNWFQTGDFPTEAQFTASWSSFRHKDDAIPADQISGLSTLFQQTASIGAFNTHLTDSNAHTGYLAKLDATNLTATNVDEWRNKLGVGQLSQNVASVDDADHVGNVYTKNQSNDLFMANADFVNDDGKILAEKIESGFVRKLQGDFKALINTSEAAPDATFTRFVTLKPDGTPGIKNLSDIAGTDTLQNIVDRGNSTTKSIVFNPAQGRAGELNFNAVTQSYHFGNMNSAHTGELNSSYGYNALSKVSSGSENTAYGSYTGANLSTGKENTFFGTYAGENATTGNYNTMVGAESGNSTTTGYKNSFFGTFAGFHNTAGACNTIMGYAAGNNSVLNDKNTLIGAYAGTGISGYNNVMIGVGSGLNNGNISNKLIIHNNHTHYNYSNTSEGNYTTPQHGQLNRALITGDFVDRWVRFNAGYFQVGNPGDNNNDITINPATGITSAVQYTPQTNRDYIQRGWVFQNYYNMTQVDSMISRVYKPKGSIANYDALIALTNQQVGDVWNLLDTGDNYVWVEDTDGNNTPGWDRLSGWVPQGLFDVLEQNSIASISSPFYIESTNNGGINSGLISVNGNNAEFTVINNGDVISLTLGDSGIRIYDDFLRRGLVAGQDYSQNIQDLDYTQKIYVDSNFIKQNFDQIEVNPDGGNIHKTPGSSNALDLNLNLSDDEGFVFAADSANSQSFFTISPSSFGINVKDKISNHTSSVYFDKDRGMTAIDDYLDPQGLDYIQKIYADYTYLKMVGTENSQYYNSEFQFDKGSGSGGGYGGIKLMTSTTDDHLDFPSYSTQIFMNVEEGINLRKSEAGGDVHSNLTVTTYGMNLYIQSNPSNANRYEFSANGIYTAYYIPPTTDAHFVQKKYVDDKKPYKSYTCLLATTGSPTPSPSFNVNENGIGNILWTRTGVGEFTGRLNGAFPADKFVCFSQLSLDNGGSGSMKTIIAGRTDNNNIFVKIKNANDGTPYEPNGKFGFLEIRVYN</sequence>
<reference evidence="1 2" key="1">
    <citation type="submission" date="2024-04" db="EMBL/GenBank/DDBJ databases">
        <title>Genome sequencing and assembly of rice foliar adapted Chryseobacterium endophyticum OsEnb-ALM-A6.</title>
        <authorList>
            <person name="Kumar S."/>
            <person name="Javed M."/>
            <person name="Chouhan V."/>
            <person name="Charishma K."/>
            <person name="Patel A."/>
            <person name="Kumar M."/>
            <person name="Sahu K.P."/>
            <person name="Kumar A."/>
        </authorList>
    </citation>
    <scope>NUCLEOTIDE SEQUENCE [LARGE SCALE GENOMIC DNA]</scope>
    <source>
        <strain evidence="1 2">OsEnb-ALM-A6</strain>
    </source>
</reference>
<dbReference type="AlphaFoldDB" id="A0AAU6WKW4"/>
<dbReference type="Proteomes" id="UP001463665">
    <property type="component" value="Chromosome"/>
</dbReference>
<organism evidence="1 2">
    <name type="scientific">Chryseobacterium endophyticum</name>
    <dbReference type="NCBI Taxonomy" id="1854762"/>
    <lineage>
        <taxon>Bacteria</taxon>
        <taxon>Pseudomonadati</taxon>
        <taxon>Bacteroidota</taxon>
        <taxon>Flavobacteriia</taxon>
        <taxon>Flavobacteriales</taxon>
        <taxon>Weeksellaceae</taxon>
        <taxon>Chryseobacterium group</taxon>
        <taxon>Chryseobacterium</taxon>
    </lineage>
</organism>